<feature type="transmembrane region" description="Helical" evidence="8">
    <location>
        <begin position="44"/>
        <end position="61"/>
    </location>
</feature>
<keyword evidence="3" id="KW-1003">Cell membrane</keyword>
<feature type="region of interest" description="Disordered" evidence="7">
    <location>
        <begin position="1"/>
        <end position="21"/>
    </location>
</feature>
<dbReference type="PANTHER" id="PTHR40074:SF2">
    <property type="entry name" value="O-ACETYLTRANSFERASE WECH"/>
    <property type="match status" value="1"/>
</dbReference>
<feature type="transmembrane region" description="Helical" evidence="8">
    <location>
        <begin position="357"/>
        <end position="379"/>
    </location>
</feature>
<keyword evidence="5 8" id="KW-1133">Transmembrane helix</keyword>
<dbReference type="GO" id="GO:0005886">
    <property type="term" value="C:plasma membrane"/>
    <property type="evidence" value="ECO:0007669"/>
    <property type="project" value="UniProtKB-SubCell"/>
</dbReference>
<protein>
    <submittedName>
        <fullName evidence="10">Peptidoglycan/LPS O-acetylase OafA/YrhL, contains acyltransferase and SGNH-hydrolase domains</fullName>
    </submittedName>
</protein>
<feature type="transmembrane region" description="Helical" evidence="8">
    <location>
        <begin position="292"/>
        <end position="310"/>
    </location>
</feature>
<keyword evidence="10" id="KW-0808">Transferase</keyword>
<sequence>MNNSDTEEKSRAEKITEEETKDVNREKNSDFAGWFMLSRVRQELFGVAMIGVILLHICQQIEKCGKGSKLYRFGFLYDLMFSSSGVEIFLMLSGVGLCFSYHKNKNLIAYYKRRFLRILVPYVIFAIPFWLVTDLVIEDKKMNDVWEDFFFVTFFRGEKTTFWFIIFILAMYIIYPLLFKLFCYRTGKEKSKSERMRLMIIALVLIVSLYMLLYLTKKVCPIFYNNIEIAILRIPVFVYGAYIGEKVYRRKMLSVLDILLPVIGMIQKMVLIVDRADRKIDIKRVFNARLTAFLYSTALILIFALILDMLKSADKLKILRKFLCIIGKYSLELYISHIMIRRVMIGHYGNRGFVERLYIFILATAVLAYIIKLVSQLIFKKIYKKI</sequence>
<dbReference type="OrthoDB" id="9806160at2"/>
<keyword evidence="11" id="KW-1185">Reference proteome</keyword>
<name>A0A1T4KJY6_9FIRM</name>
<reference evidence="10 11" key="1">
    <citation type="submission" date="2017-02" db="EMBL/GenBank/DDBJ databases">
        <authorList>
            <person name="Peterson S.W."/>
        </authorList>
    </citation>
    <scope>NUCLEOTIDE SEQUENCE [LARGE SCALE GENOMIC DNA]</scope>
    <source>
        <strain evidence="10 11">ATCC 17233</strain>
    </source>
</reference>
<dbReference type="InterPro" id="IPR002656">
    <property type="entry name" value="Acyl_transf_3_dom"/>
</dbReference>
<evidence type="ECO:0000256" key="7">
    <source>
        <dbReference type="SAM" id="MobiDB-lite"/>
    </source>
</evidence>
<evidence type="ECO:0000256" key="5">
    <source>
        <dbReference type="ARBA" id="ARBA00022989"/>
    </source>
</evidence>
<evidence type="ECO:0000256" key="8">
    <source>
        <dbReference type="SAM" id="Phobius"/>
    </source>
</evidence>
<keyword evidence="10" id="KW-0012">Acyltransferase</keyword>
<dbReference type="EMBL" id="FUXA01000004">
    <property type="protein sequence ID" value="SJZ42711.1"/>
    <property type="molecule type" value="Genomic_DNA"/>
</dbReference>
<evidence type="ECO:0000256" key="1">
    <source>
        <dbReference type="ARBA" id="ARBA00004651"/>
    </source>
</evidence>
<feature type="domain" description="Acyltransferase 3" evidence="9">
    <location>
        <begin position="46"/>
        <end position="368"/>
    </location>
</feature>
<feature type="transmembrane region" description="Helical" evidence="8">
    <location>
        <begin position="222"/>
        <end position="242"/>
    </location>
</feature>
<gene>
    <name evidence="10" type="ORF">SAMN02745110_00424</name>
</gene>
<keyword evidence="6 8" id="KW-0472">Membrane</keyword>
<accession>A0A1T4KJY6</accession>
<feature type="transmembrane region" description="Helical" evidence="8">
    <location>
        <begin position="81"/>
        <end position="102"/>
    </location>
</feature>
<evidence type="ECO:0000256" key="4">
    <source>
        <dbReference type="ARBA" id="ARBA00022692"/>
    </source>
</evidence>
<keyword evidence="10" id="KW-0378">Hydrolase</keyword>
<dbReference type="GO" id="GO:0009246">
    <property type="term" value="P:enterobacterial common antigen biosynthetic process"/>
    <property type="evidence" value="ECO:0007669"/>
    <property type="project" value="TreeGrafter"/>
</dbReference>
<evidence type="ECO:0000256" key="3">
    <source>
        <dbReference type="ARBA" id="ARBA00022475"/>
    </source>
</evidence>
<comment type="subcellular location">
    <subcellularLocation>
        <location evidence="1">Cell membrane</location>
        <topology evidence="1">Multi-pass membrane protein</topology>
    </subcellularLocation>
</comment>
<dbReference type="Pfam" id="PF01757">
    <property type="entry name" value="Acyl_transf_3"/>
    <property type="match status" value="1"/>
</dbReference>
<evidence type="ECO:0000313" key="11">
    <source>
        <dbReference type="Proteomes" id="UP000189857"/>
    </source>
</evidence>
<dbReference type="GO" id="GO:0016413">
    <property type="term" value="F:O-acetyltransferase activity"/>
    <property type="evidence" value="ECO:0007669"/>
    <property type="project" value="TreeGrafter"/>
</dbReference>
<dbReference type="RefSeq" id="WP_078786102.1">
    <property type="nucleotide sequence ID" value="NZ_FMTO01000003.1"/>
</dbReference>
<dbReference type="PANTHER" id="PTHR40074">
    <property type="entry name" value="O-ACETYLTRANSFERASE WECH"/>
    <property type="match status" value="1"/>
</dbReference>
<feature type="transmembrane region" description="Helical" evidence="8">
    <location>
        <begin position="162"/>
        <end position="184"/>
    </location>
</feature>
<feature type="transmembrane region" description="Helical" evidence="8">
    <location>
        <begin position="114"/>
        <end position="132"/>
    </location>
</feature>
<keyword evidence="4 8" id="KW-0812">Transmembrane</keyword>
<comment type="similarity">
    <text evidence="2">Belongs to the acyltransferase 3 family.</text>
</comment>
<evidence type="ECO:0000313" key="10">
    <source>
        <dbReference type="EMBL" id="SJZ42711.1"/>
    </source>
</evidence>
<dbReference type="AlphaFoldDB" id="A0A1T4KJY6"/>
<feature type="transmembrane region" description="Helical" evidence="8">
    <location>
        <begin position="196"/>
        <end position="216"/>
    </location>
</feature>
<evidence type="ECO:0000256" key="6">
    <source>
        <dbReference type="ARBA" id="ARBA00023136"/>
    </source>
</evidence>
<proteinExistence type="inferred from homology"/>
<organism evidence="10 11">
    <name type="scientific">Eubacterium ruminantium</name>
    <dbReference type="NCBI Taxonomy" id="42322"/>
    <lineage>
        <taxon>Bacteria</taxon>
        <taxon>Bacillati</taxon>
        <taxon>Bacillota</taxon>
        <taxon>Clostridia</taxon>
        <taxon>Eubacteriales</taxon>
        <taxon>Eubacteriaceae</taxon>
        <taxon>Eubacterium</taxon>
    </lineage>
</organism>
<evidence type="ECO:0000259" key="9">
    <source>
        <dbReference type="Pfam" id="PF01757"/>
    </source>
</evidence>
<dbReference type="GO" id="GO:0016787">
    <property type="term" value="F:hydrolase activity"/>
    <property type="evidence" value="ECO:0007669"/>
    <property type="project" value="UniProtKB-KW"/>
</dbReference>
<evidence type="ECO:0000256" key="2">
    <source>
        <dbReference type="ARBA" id="ARBA00007400"/>
    </source>
</evidence>
<dbReference type="Proteomes" id="UP000189857">
    <property type="component" value="Unassembled WGS sequence"/>
</dbReference>